<name>A0A4P9C9Y6_EUBML</name>
<gene>
    <name evidence="2" type="ORF">CPZ25_013810</name>
</gene>
<feature type="region of interest" description="Disordered" evidence="1">
    <location>
        <begin position="60"/>
        <end position="99"/>
    </location>
</feature>
<keyword evidence="3" id="KW-1185">Reference proteome</keyword>
<dbReference type="Proteomes" id="UP000218387">
    <property type="component" value="Chromosome"/>
</dbReference>
<sequence length="541" mass="58590">MIFKKHLIQAEAVLLIFFMLFSLLFIHPVMAEEIIADEPASEAITTTDPPEKEQLEASIAKKTDEAAPVKENQTKLEVSGQEEAALPAKEAEKNENAPVAKAAIESNGITEVSTLEELINGITSGDVKVMNSIYGVTNTITIPAGHVLDGNGKTISAFTDAGETTENFVMPADHGLCEMLAVEGTLKNTEVIAPRSIGMGTPYYEPQSTVKPDNYRYDHIAAVHVKAGGALEQSSVKYGKYGVRLSGNAHVSNVWVQQAGQAAFYVYADSPITGDTPAITPSLTNVHVKTEIGVDGADYTYGLGIYIEPKTEYSHQTFKGNNYTQHKEYQDYVKNVKMTISNYKSYSWASEDEFVNSLKAAAGSKEIATLESVGGSAGMGTPQLQAMIRGDGGNPFKLSDDFRHDSDKTINAGAIWFDKKFIGVSPLFSGTAIPFDNIQQSLATAKGNGLSKNWALRYTNITSTTWSVTQQYPGLEAVSMAGDLYQDQIVSTFQSYGKSYGFDVAFHYIGASKANNADAFNTYYTETQPAKFSPIITSTAD</sequence>
<evidence type="ECO:0000313" key="3">
    <source>
        <dbReference type="Proteomes" id="UP000218387"/>
    </source>
</evidence>
<proteinExistence type="predicted"/>
<evidence type="ECO:0000256" key="1">
    <source>
        <dbReference type="SAM" id="MobiDB-lite"/>
    </source>
</evidence>
<reference evidence="2 3" key="1">
    <citation type="submission" date="2018-05" db="EMBL/GenBank/DDBJ databases">
        <title>Genome comparison of Eubacterium sp.</title>
        <authorList>
            <person name="Feng Y."/>
            <person name="Sanchez-Andrea I."/>
            <person name="Stams A.J.M."/>
            <person name="De Vos W.M."/>
        </authorList>
    </citation>
    <scope>NUCLEOTIDE SEQUENCE [LARGE SCALE GENOMIC DNA]</scope>
    <source>
        <strain evidence="2 3">YI</strain>
    </source>
</reference>
<accession>A0A4P9C9Y6</accession>
<organism evidence="2 3">
    <name type="scientific">Eubacterium maltosivorans</name>
    <dbReference type="NCBI Taxonomy" id="2041044"/>
    <lineage>
        <taxon>Bacteria</taxon>
        <taxon>Bacillati</taxon>
        <taxon>Bacillota</taxon>
        <taxon>Clostridia</taxon>
        <taxon>Eubacteriales</taxon>
        <taxon>Eubacteriaceae</taxon>
        <taxon>Eubacterium</taxon>
    </lineage>
</organism>
<dbReference type="RefSeq" id="WP_096918869.1">
    <property type="nucleotide sequence ID" value="NZ_CP029487.1"/>
</dbReference>
<dbReference type="EMBL" id="CP029487">
    <property type="protein sequence ID" value="QCT72359.1"/>
    <property type="molecule type" value="Genomic_DNA"/>
</dbReference>
<protein>
    <submittedName>
        <fullName evidence="2">Uncharacterized protein</fullName>
    </submittedName>
</protein>
<feature type="compositionally biased region" description="Basic and acidic residues" evidence="1">
    <location>
        <begin position="60"/>
        <end position="74"/>
    </location>
</feature>
<dbReference type="AlphaFoldDB" id="A0A4P9C9Y6"/>
<evidence type="ECO:0000313" key="2">
    <source>
        <dbReference type="EMBL" id="QCT72359.1"/>
    </source>
</evidence>
<dbReference type="KEGG" id="emt:CPZ25_013810"/>